<protein>
    <recommendedName>
        <fullName evidence="5">DUF1552 domain-containing protein</fullName>
    </recommendedName>
</protein>
<accession>A0A5B9PAC6</accession>
<dbReference type="KEGG" id="mff:MFFC18_17730"/>
<feature type="signal peptide" evidence="2">
    <location>
        <begin position="1"/>
        <end position="21"/>
    </location>
</feature>
<dbReference type="RefSeq" id="WP_075085580.1">
    <property type="nucleotide sequence ID" value="NZ_CP042912.1"/>
</dbReference>
<dbReference type="EMBL" id="CP042912">
    <property type="protein sequence ID" value="QEG21912.1"/>
    <property type="molecule type" value="Genomic_DNA"/>
</dbReference>
<reference evidence="3 4" key="1">
    <citation type="submission" date="2019-08" db="EMBL/GenBank/DDBJ databases">
        <title>Deep-cultivation of Planctomycetes and their phenomic and genomic characterization uncovers novel biology.</title>
        <authorList>
            <person name="Wiegand S."/>
            <person name="Jogler M."/>
            <person name="Boedeker C."/>
            <person name="Pinto D."/>
            <person name="Vollmers J."/>
            <person name="Rivas-Marin E."/>
            <person name="Kohn T."/>
            <person name="Peeters S.H."/>
            <person name="Heuer A."/>
            <person name="Rast P."/>
            <person name="Oberbeckmann S."/>
            <person name="Bunk B."/>
            <person name="Jeske O."/>
            <person name="Meyerdierks A."/>
            <person name="Storesund J.E."/>
            <person name="Kallscheuer N."/>
            <person name="Luecker S."/>
            <person name="Lage O.M."/>
            <person name="Pohl T."/>
            <person name="Merkel B.J."/>
            <person name="Hornburger P."/>
            <person name="Mueller R.-W."/>
            <person name="Bruemmer F."/>
            <person name="Labrenz M."/>
            <person name="Spormann A.M."/>
            <person name="Op den Camp H."/>
            <person name="Overmann J."/>
            <person name="Amann R."/>
            <person name="Jetten M.S.M."/>
            <person name="Mascher T."/>
            <person name="Medema M.H."/>
            <person name="Devos D.P."/>
            <person name="Kaster A.-K."/>
            <person name="Ovreas L."/>
            <person name="Rohde M."/>
            <person name="Galperin M.Y."/>
            <person name="Jogler C."/>
        </authorList>
    </citation>
    <scope>NUCLEOTIDE SEQUENCE [LARGE SCALE GENOMIC DNA]</scope>
    <source>
        <strain evidence="3 4">FC18</strain>
    </source>
</reference>
<dbReference type="Pfam" id="PF07586">
    <property type="entry name" value="HXXSHH"/>
    <property type="match status" value="1"/>
</dbReference>
<keyword evidence="4" id="KW-1185">Reference proteome</keyword>
<dbReference type="OrthoDB" id="9146593at2"/>
<evidence type="ECO:0008006" key="5">
    <source>
        <dbReference type="Google" id="ProtNLM"/>
    </source>
</evidence>
<dbReference type="STRING" id="980251.GCA_001642875_03374"/>
<evidence type="ECO:0000313" key="4">
    <source>
        <dbReference type="Proteomes" id="UP000322214"/>
    </source>
</evidence>
<proteinExistence type="predicted"/>
<dbReference type="AlphaFoldDB" id="A0A5B9PAC6"/>
<organism evidence="3 4">
    <name type="scientific">Mariniblastus fucicola</name>
    <dbReference type="NCBI Taxonomy" id="980251"/>
    <lineage>
        <taxon>Bacteria</taxon>
        <taxon>Pseudomonadati</taxon>
        <taxon>Planctomycetota</taxon>
        <taxon>Planctomycetia</taxon>
        <taxon>Pirellulales</taxon>
        <taxon>Pirellulaceae</taxon>
        <taxon>Mariniblastus</taxon>
    </lineage>
</organism>
<sequence length="459" mass="50463" precursor="true">MSHKNISRRTMLRGACGAAMALPWLEAMGTAAPMITSANSTIARKAAAGPPVRMAFLYVPNGMHMQDWTPSGNSETKFELQKIMQPIADFRDQMNVFTGLTLDGAFAHGDGGGDHARSVASFLTGSHPKKTNGNDIRNGQSVDQVAAERIGHLTRLKSLELGTQDSAQAGQCDSGYSCLYTSNISWRTERSPLAKEINPASVFDRLFGDDDGPQLDPRSMARRERDRKSVLDFVQQEAKILSNNLGVEDKRKLEEYMYAVRDIERRLASTEKLDENERDVPDAPRPVGVPAEYGEHVKLLFDMMTLAFQTDSTRIISFMYSNAGSNRPYKNLSIKDGHHNISHHGGSREKQAKISTINHYHVTLLRHLLTRMSNVREGGGSLLDNCMVVYGSGIADGNSHTHKDLPICMFGGGGGTVKTGRHLRLKSGTPLTNLYRSMLERVGAPVDKFSDSNGIVNLS</sequence>
<gene>
    <name evidence="3" type="ORF">MFFC18_17730</name>
</gene>
<dbReference type="Proteomes" id="UP000322214">
    <property type="component" value="Chromosome"/>
</dbReference>
<feature type="region of interest" description="Disordered" evidence="1">
    <location>
        <begin position="208"/>
        <end position="227"/>
    </location>
</feature>
<feature type="chain" id="PRO_5023130739" description="DUF1552 domain-containing protein" evidence="2">
    <location>
        <begin position="22"/>
        <end position="459"/>
    </location>
</feature>
<name>A0A5B9PAC6_9BACT</name>
<dbReference type="InterPro" id="IPR006311">
    <property type="entry name" value="TAT_signal"/>
</dbReference>
<evidence type="ECO:0000313" key="3">
    <source>
        <dbReference type="EMBL" id="QEG21912.1"/>
    </source>
</evidence>
<dbReference type="InterPro" id="IPR011447">
    <property type="entry name" value="DUF1552"/>
</dbReference>
<dbReference type="PROSITE" id="PS51318">
    <property type="entry name" value="TAT"/>
    <property type="match status" value="1"/>
</dbReference>
<evidence type="ECO:0000256" key="2">
    <source>
        <dbReference type="SAM" id="SignalP"/>
    </source>
</evidence>
<evidence type="ECO:0000256" key="1">
    <source>
        <dbReference type="SAM" id="MobiDB-lite"/>
    </source>
</evidence>
<keyword evidence="2" id="KW-0732">Signal</keyword>